<dbReference type="Proteomes" id="UP001601303">
    <property type="component" value="Unassembled WGS sequence"/>
</dbReference>
<name>A0ABW6MLQ8_9ACTN</name>
<evidence type="ECO:0008006" key="3">
    <source>
        <dbReference type="Google" id="ProtNLM"/>
    </source>
</evidence>
<organism evidence="1 2">
    <name type="scientific">Streptomyces hokutonensis</name>
    <dbReference type="NCBI Taxonomy" id="1306990"/>
    <lineage>
        <taxon>Bacteria</taxon>
        <taxon>Bacillati</taxon>
        <taxon>Actinomycetota</taxon>
        <taxon>Actinomycetes</taxon>
        <taxon>Kitasatosporales</taxon>
        <taxon>Streptomycetaceae</taxon>
        <taxon>Streptomyces</taxon>
    </lineage>
</organism>
<protein>
    <recommendedName>
        <fullName evidence="3">Secreted protein</fullName>
    </recommendedName>
</protein>
<comment type="caution">
    <text evidence="1">The sequence shown here is derived from an EMBL/GenBank/DDBJ whole genome shotgun (WGS) entry which is preliminary data.</text>
</comment>
<dbReference type="RefSeq" id="WP_388114431.1">
    <property type="nucleotide sequence ID" value="NZ_JBIAHM010000021.1"/>
</dbReference>
<reference evidence="1 2" key="1">
    <citation type="submission" date="2024-10" db="EMBL/GenBank/DDBJ databases">
        <title>The Natural Products Discovery Center: Release of the First 8490 Sequenced Strains for Exploring Actinobacteria Biosynthetic Diversity.</title>
        <authorList>
            <person name="Kalkreuter E."/>
            <person name="Kautsar S.A."/>
            <person name="Yang D."/>
            <person name="Bader C.D."/>
            <person name="Teijaro C.N."/>
            <person name="Fluegel L."/>
            <person name="Davis C.M."/>
            <person name="Simpson J.R."/>
            <person name="Lauterbach L."/>
            <person name="Steele A.D."/>
            <person name="Gui C."/>
            <person name="Meng S."/>
            <person name="Li G."/>
            <person name="Viehrig K."/>
            <person name="Ye F."/>
            <person name="Su P."/>
            <person name="Kiefer A.F."/>
            <person name="Nichols A."/>
            <person name="Cepeda A.J."/>
            <person name="Yan W."/>
            <person name="Fan B."/>
            <person name="Jiang Y."/>
            <person name="Adhikari A."/>
            <person name="Zheng C.-J."/>
            <person name="Schuster L."/>
            <person name="Cowan T.M."/>
            <person name="Smanski M.J."/>
            <person name="Chevrette M.G."/>
            <person name="De Carvalho L.P.S."/>
            <person name="Shen B."/>
        </authorList>
    </citation>
    <scope>NUCLEOTIDE SEQUENCE [LARGE SCALE GENOMIC DNA]</scope>
    <source>
        <strain evidence="1 2">NPDC006488</strain>
    </source>
</reference>
<sequence>MAAIIGATVGAAGGIGGGWLTVASQSRHYREQRRAERERWRDEMRRDAYVAYLAATRQLNAVWWKVADQISTQGNTPSEWHSALMETHDAWAQFSTASSAVAVAGPGATATAAADLHRAMRDWEMIGVKWARAAIKDGVPHTDEHLARFGEAASAKQAPLTAFQQAARDALQTER</sequence>
<evidence type="ECO:0000313" key="2">
    <source>
        <dbReference type="Proteomes" id="UP001601303"/>
    </source>
</evidence>
<dbReference type="EMBL" id="JBIAHM010000021">
    <property type="protein sequence ID" value="MFE9605675.1"/>
    <property type="molecule type" value="Genomic_DNA"/>
</dbReference>
<keyword evidence="2" id="KW-1185">Reference proteome</keyword>
<evidence type="ECO:0000313" key="1">
    <source>
        <dbReference type="EMBL" id="MFE9605675.1"/>
    </source>
</evidence>
<accession>A0ABW6MLQ8</accession>
<proteinExistence type="predicted"/>
<gene>
    <name evidence="1" type="ORF">ACFYNQ_44945</name>
</gene>